<evidence type="ECO:0000256" key="2">
    <source>
        <dbReference type="ARBA" id="ARBA00022692"/>
    </source>
</evidence>
<dbReference type="AlphaFoldDB" id="A0A494TI54"/>
<dbReference type="GO" id="GO:0016020">
    <property type="term" value="C:membrane"/>
    <property type="evidence" value="ECO:0007669"/>
    <property type="project" value="UniProtKB-SubCell"/>
</dbReference>
<dbReference type="EMBL" id="CP032829">
    <property type="protein sequence ID" value="AYJ87164.1"/>
    <property type="molecule type" value="Genomic_DNA"/>
</dbReference>
<dbReference type="InterPro" id="IPR006977">
    <property type="entry name" value="Yip1_dom"/>
</dbReference>
<evidence type="ECO:0000256" key="3">
    <source>
        <dbReference type="ARBA" id="ARBA00022989"/>
    </source>
</evidence>
<dbReference type="OrthoDB" id="7423401at2"/>
<keyword evidence="4 5" id="KW-0472">Membrane</keyword>
<feature type="transmembrane region" description="Helical" evidence="5">
    <location>
        <begin position="154"/>
        <end position="181"/>
    </location>
</feature>
<keyword evidence="3 5" id="KW-1133">Transmembrane helix</keyword>
<dbReference type="Pfam" id="PF04893">
    <property type="entry name" value="Yip1"/>
    <property type="match status" value="1"/>
</dbReference>
<dbReference type="Proteomes" id="UP000276254">
    <property type="component" value="Chromosome"/>
</dbReference>
<accession>A0A494TI54</accession>
<sequence length="426" mass="43820">MRAACPELDRGLRRNDFYGETCGRTGRFEMTDFVPPPASRHSGLIDRVKAILITPKTEWPVIDAEPTTIAQIYKSHVLPLAAIGPVASLIGSTVFGYSIFGITYRPSVVGAVGSAVVAYIFALVGVYLLALIIDYLAPNFGATKNRTQAFKVAAYGWTAAWVVGIFGLIPALSVLGLLGLYSLYLVYLGLPVVMKAPADKAVSYVAVVIVVAIVLSFILSLLAVPLARVFGPPMGIGATAGVVGGTMNVPGGGSVDLGKMQAAAAKMEAATANMQNGQAKPPAAPAVLQTLLPASLPGGFTRTSIESASAGAGGLGGSNAKGEYASGDQIVRLEVTDMGALGGLAALGGAMNIESSKQTATGYDKTGKVDGRLTTEKWDSVGKAGTYNTIVADRFMVEASGTAPSIDVFKAAVGSVSIPQLEAMAK</sequence>
<feature type="transmembrane region" description="Helical" evidence="5">
    <location>
        <begin position="77"/>
        <end position="102"/>
    </location>
</feature>
<protein>
    <submittedName>
        <fullName evidence="7">YIP1 family protein</fullName>
    </submittedName>
</protein>
<feature type="transmembrane region" description="Helical" evidence="5">
    <location>
        <begin position="201"/>
        <end position="224"/>
    </location>
</feature>
<comment type="subcellular location">
    <subcellularLocation>
        <location evidence="1">Membrane</location>
        <topology evidence="1">Multi-pass membrane protein</topology>
    </subcellularLocation>
</comment>
<evidence type="ECO:0000313" key="7">
    <source>
        <dbReference type="EMBL" id="AYJ87164.1"/>
    </source>
</evidence>
<name>A0A494TI54_SPHPE</name>
<keyword evidence="8" id="KW-1185">Reference proteome</keyword>
<evidence type="ECO:0000256" key="1">
    <source>
        <dbReference type="ARBA" id="ARBA00004141"/>
    </source>
</evidence>
<reference evidence="7 8" key="1">
    <citation type="submission" date="2018-09" db="EMBL/GenBank/DDBJ databases">
        <title>Sphingomonas peninsula sp. nov., isolated from fildes peninsula, Antarctic soil.</title>
        <authorList>
            <person name="Yingchao G."/>
        </authorList>
    </citation>
    <scope>NUCLEOTIDE SEQUENCE [LARGE SCALE GENOMIC DNA]</scope>
    <source>
        <strain evidence="7 8">YZ-8</strain>
    </source>
</reference>
<organism evidence="7 8">
    <name type="scientific">Sphingomonas paeninsulae</name>
    <dbReference type="NCBI Taxonomy" id="2319844"/>
    <lineage>
        <taxon>Bacteria</taxon>
        <taxon>Pseudomonadati</taxon>
        <taxon>Pseudomonadota</taxon>
        <taxon>Alphaproteobacteria</taxon>
        <taxon>Sphingomonadales</taxon>
        <taxon>Sphingomonadaceae</taxon>
        <taxon>Sphingomonas</taxon>
    </lineage>
</organism>
<evidence type="ECO:0000256" key="4">
    <source>
        <dbReference type="ARBA" id="ARBA00023136"/>
    </source>
</evidence>
<proteinExistence type="predicted"/>
<dbReference type="KEGG" id="spha:D3Y57_16050"/>
<evidence type="ECO:0000256" key="5">
    <source>
        <dbReference type="SAM" id="Phobius"/>
    </source>
</evidence>
<keyword evidence="2 5" id="KW-0812">Transmembrane</keyword>
<feature type="domain" description="Yip1" evidence="6">
    <location>
        <begin position="50"/>
        <end position="216"/>
    </location>
</feature>
<evidence type="ECO:0000313" key="8">
    <source>
        <dbReference type="Proteomes" id="UP000276254"/>
    </source>
</evidence>
<gene>
    <name evidence="7" type="ORF">D3Y57_16050</name>
</gene>
<evidence type="ECO:0000259" key="6">
    <source>
        <dbReference type="Pfam" id="PF04893"/>
    </source>
</evidence>
<feature type="transmembrane region" description="Helical" evidence="5">
    <location>
        <begin position="108"/>
        <end position="133"/>
    </location>
</feature>